<comment type="similarity">
    <text evidence="1">Belongs to the UPF0065 (bug) family.</text>
</comment>
<dbReference type="PIRSF" id="PIRSF017082">
    <property type="entry name" value="YflP"/>
    <property type="match status" value="1"/>
</dbReference>
<organism evidence="3 4">
    <name type="scientific">Falsiroseomonas stagni DSM 19981</name>
    <dbReference type="NCBI Taxonomy" id="1123062"/>
    <lineage>
        <taxon>Bacteria</taxon>
        <taxon>Pseudomonadati</taxon>
        <taxon>Pseudomonadota</taxon>
        <taxon>Alphaproteobacteria</taxon>
        <taxon>Acetobacterales</taxon>
        <taxon>Roseomonadaceae</taxon>
        <taxon>Falsiroseomonas</taxon>
    </lineage>
</organism>
<dbReference type="STRING" id="1123062.SAMN02745775_114152"/>
<keyword evidence="4" id="KW-1185">Reference proteome</keyword>
<keyword evidence="2" id="KW-0732">Signal</keyword>
<gene>
    <name evidence="3" type="ORF">SAMN02745775_114152</name>
</gene>
<dbReference type="Pfam" id="PF03401">
    <property type="entry name" value="TctC"/>
    <property type="match status" value="1"/>
</dbReference>
<dbReference type="AlphaFoldDB" id="A0A1I4E9V4"/>
<dbReference type="InterPro" id="IPR042100">
    <property type="entry name" value="Bug_dom1"/>
</dbReference>
<name>A0A1I4E9V4_9PROT</name>
<dbReference type="Gene3D" id="3.40.190.10">
    <property type="entry name" value="Periplasmic binding protein-like II"/>
    <property type="match status" value="1"/>
</dbReference>
<dbReference type="OrthoDB" id="7271406at2"/>
<feature type="signal peptide" evidence="2">
    <location>
        <begin position="1"/>
        <end position="21"/>
    </location>
</feature>
<feature type="chain" id="PRO_5011699186" evidence="2">
    <location>
        <begin position="22"/>
        <end position="322"/>
    </location>
</feature>
<sequence length="322" mass="33287">MTSRRALLALPLCMAAGAARAQGGWPQRPVRLIVPFPPGGTTDVLARAIAAKWQEGWGQQVVVDNRGGGGGVIGTEAVFRAAPDGLTLVLGNNQTHGTNGALIPGLPYDPAGFAAITLVAKAPHALVVPASSPARSVADLVAMGRQSPRGLSYASSSAGSASHLMSETFARRSGMNATHVPYRGAAPAAMDLVAGVVDFMMATWASVSALAADGRIRVLGVGGDERFSDLPSVPTLREQGYDYLSGDSWFGLFAPLNTPAPVLEAINAATVAALADPVVRGRLEAAGFRVETMPVAAFARFHQAEVGRWAALVRESGVTLTQ</sequence>
<dbReference type="EMBL" id="FOSQ01000014">
    <property type="protein sequence ID" value="SFL01959.1"/>
    <property type="molecule type" value="Genomic_DNA"/>
</dbReference>
<evidence type="ECO:0000256" key="1">
    <source>
        <dbReference type="ARBA" id="ARBA00006987"/>
    </source>
</evidence>
<proteinExistence type="inferred from homology"/>
<keyword evidence="3" id="KW-0675">Receptor</keyword>
<dbReference type="Proteomes" id="UP000199473">
    <property type="component" value="Unassembled WGS sequence"/>
</dbReference>
<evidence type="ECO:0000313" key="3">
    <source>
        <dbReference type="EMBL" id="SFL01959.1"/>
    </source>
</evidence>
<dbReference type="Gene3D" id="3.40.190.150">
    <property type="entry name" value="Bordetella uptake gene, domain 1"/>
    <property type="match status" value="1"/>
</dbReference>
<dbReference type="SUPFAM" id="SSF53850">
    <property type="entry name" value="Periplasmic binding protein-like II"/>
    <property type="match status" value="1"/>
</dbReference>
<protein>
    <submittedName>
        <fullName evidence="3">Tripartite-type tricarboxylate transporter, receptor component TctC</fullName>
    </submittedName>
</protein>
<dbReference type="RefSeq" id="WP_092962717.1">
    <property type="nucleotide sequence ID" value="NZ_FOSQ01000014.1"/>
</dbReference>
<reference evidence="3 4" key="1">
    <citation type="submission" date="2016-10" db="EMBL/GenBank/DDBJ databases">
        <authorList>
            <person name="de Groot N.N."/>
        </authorList>
    </citation>
    <scope>NUCLEOTIDE SEQUENCE [LARGE SCALE GENOMIC DNA]</scope>
    <source>
        <strain evidence="3 4">DSM 19981</strain>
    </source>
</reference>
<evidence type="ECO:0000313" key="4">
    <source>
        <dbReference type="Proteomes" id="UP000199473"/>
    </source>
</evidence>
<accession>A0A1I4E9V4</accession>
<evidence type="ECO:0000256" key="2">
    <source>
        <dbReference type="SAM" id="SignalP"/>
    </source>
</evidence>
<dbReference type="InterPro" id="IPR005064">
    <property type="entry name" value="BUG"/>
</dbReference>
<dbReference type="PANTHER" id="PTHR42928:SF5">
    <property type="entry name" value="BLR1237 PROTEIN"/>
    <property type="match status" value="1"/>
</dbReference>
<dbReference type="PANTHER" id="PTHR42928">
    <property type="entry name" value="TRICARBOXYLATE-BINDING PROTEIN"/>
    <property type="match status" value="1"/>
</dbReference>